<comment type="caution">
    <text evidence="3">The sequence shown here is derived from an EMBL/GenBank/DDBJ whole genome shotgun (WGS) entry which is preliminary data.</text>
</comment>
<sequence length="222" mass="23669">MADVTTVVFDVNETLSDMTPMARRFSDLGAPESLGPLWFAATLREGIGLAASGDSRTFAEIGRETAKAVLRGHPIDRSPDDAATHVLDGFLGLPLHPDVADGIRTLRRAGLRLITLSNGGVPVAEKLLGDAGLRDEVEHVLSVDDAGIWKPATAAYTYAARVCGTSPEEMVMVAVHPWDLHGAHRAGLRTAFVNRDGATYPTHLTPPDHTVTALPDLAPLLR</sequence>
<dbReference type="SFLD" id="SFLDS00003">
    <property type="entry name" value="Haloacid_Dehalogenase"/>
    <property type="match status" value="1"/>
</dbReference>
<dbReference type="PANTHER" id="PTHR43316:SF3">
    <property type="entry name" value="HALOACID DEHALOGENASE, TYPE II (AFU_ORTHOLOGUE AFUA_2G07750)-RELATED"/>
    <property type="match status" value="1"/>
</dbReference>
<evidence type="ECO:0000256" key="1">
    <source>
        <dbReference type="ARBA" id="ARBA00008106"/>
    </source>
</evidence>
<evidence type="ECO:0000256" key="2">
    <source>
        <dbReference type="ARBA" id="ARBA00022801"/>
    </source>
</evidence>
<dbReference type="InterPro" id="IPR051540">
    <property type="entry name" value="S-2-haloacid_dehalogenase"/>
</dbReference>
<organism evidence="3 4">
    <name type="scientific">Pseudonocardia sediminis</name>
    <dbReference type="NCBI Taxonomy" id="1397368"/>
    <lineage>
        <taxon>Bacteria</taxon>
        <taxon>Bacillati</taxon>
        <taxon>Actinomycetota</taxon>
        <taxon>Actinomycetes</taxon>
        <taxon>Pseudonocardiales</taxon>
        <taxon>Pseudonocardiaceae</taxon>
        <taxon>Pseudonocardia</taxon>
    </lineage>
</organism>
<dbReference type="InterPro" id="IPR036412">
    <property type="entry name" value="HAD-like_sf"/>
</dbReference>
<dbReference type="PANTHER" id="PTHR43316">
    <property type="entry name" value="HYDROLASE, HALOACID DELAHOGENASE-RELATED"/>
    <property type="match status" value="1"/>
</dbReference>
<dbReference type="RefSeq" id="WP_130289845.1">
    <property type="nucleotide sequence ID" value="NZ_SHKL01000001.1"/>
</dbReference>
<dbReference type="InterPro" id="IPR006439">
    <property type="entry name" value="HAD-SF_hydro_IA"/>
</dbReference>
<dbReference type="PRINTS" id="PR00413">
    <property type="entry name" value="HADHALOGNASE"/>
</dbReference>
<comment type="similarity">
    <text evidence="1">Belongs to the HAD-like hydrolase superfamily. S-2-haloalkanoic acid dehalogenase family.</text>
</comment>
<dbReference type="AlphaFoldDB" id="A0A4Q7UWL0"/>
<dbReference type="Pfam" id="PF00702">
    <property type="entry name" value="Hydrolase"/>
    <property type="match status" value="1"/>
</dbReference>
<evidence type="ECO:0000313" key="4">
    <source>
        <dbReference type="Proteomes" id="UP000291591"/>
    </source>
</evidence>
<proteinExistence type="inferred from homology"/>
<dbReference type="Gene3D" id="1.10.150.240">
    <property type="entry name" value="Putative phosphatase, domain 2"/>
    <property type="match status" value="1"/>
</dbReference>
<dbReference type="Gene3D" id="3.40.50.1000">
    <property type="entry name" value="HAD superfamily/HAD-like"/>
    <property type="match status" value="1"/>
</dbReference>
<reference evidence="3 4" key="1">
    <citation type="submission" date="2019-02" db="EMBL/GenBank/DDBJ databases">
        <title>Sequencing the genomes of 1000 actinobacteria strains.</title>
        <authorList>
            <person name="Klenk H.-P."/>
        </authorList>
    </citation>
    <scope>NUCLEOTIDE SEQUENCE [LARGE SCALE GENOMIC DNA]</scope>
    <source>
        <strain evidence="3 4">DSM 45779</strain>
    </source>
</reference>
<dbReference type="GO" id="GO:0019120">
    <property type="term" value="F:hydrolase activity, acting on acid halide bonds, in C-halide compounds"/>
    <property type="evidence" value="ECO:0007669"/>
    <property type="project" value="InterPro"/>
</dbReference>
<name>A0A4Q7UWL0_PSEST</name>
<dbReference type="OrthoDB" id="3774052at2"/>
<keyword evidence="4" id="KW-1185">Reference proteome</keyword>
<dbReference type="NCBIfam" id="TIGR01493">
    <property type="entry name" value="HAD-SF-IA-v2"/>
    <property type="match status" value="1"/>
</dbReference>
<evidence type="ECO:0000313" key="3">
    <source>
        <dbReference type="EMBL" id="RZT85378.1"/>
    </source>
</evidence>
<dbReference type="SUPFAM" id="SSF56784">
    <property type="entry name" value="HAD-like"/>
    <property type="match status" value="1"/>
</dbReference>
<dbReference type="NCBIfam" id="TIGR01428">
    <property type="entry name" value="HAD_type_II"/>
    <property type="match status" value="1"/>
</dbReference>
<dbReference type="InterPro" id="IPR023198">
    <property type="entry name" value="PGP-like_dom2"/>
</dbReference>
<accession>A0A4Q7UWL0</accession>
<gene>
    <name evidence="3" type="ORF">EV383_2243</name>
</gene>
<dbReference type="SFLD" id="SFLDG01129">
    <property type="entry name" value="C1.5:_HAD__Beta-PGM__Phosphata"/>
    <property type="match status" value="1"/>
</dbReference>
<dbReference type="InterPro" id="IPR023214">
    <property type="entry name" value="HAD_sf"/>
</dbReference>
<protein>
    <submittedName>
        <fullName evidence="3">2-haloacid dehalogenase</fullName>
    </submittedName>
</protein>
<dbReference type="InterPro" id="IPR006328">
    <property type="entry name" value="2-HAD"/>
</dbReference>
<dbReference type="EMBL" id="SHKL01000001">
    <property type="protein sequence ID" value="RZT85378.1"/>
    <property type="molecule type" value="Genomic_DNA"/>
</dbReference>
<dbReference type="Proteomes" id="UP000291591">
    <property type="component" value="Unassembled WGS sequence"/>
</dbReference>
<keyword evidence="2" id="KW-0378">Hydrolase</keyword>